<dbReference type="EMBL" id="DS235354">
    <property type="protein sequence ID" value="EEB15049.1"/>
    <property type="molecule type" value="Genomic_DNA"/>
</dbReference>
<dbReference type="VEuPathDB" id="VectorBase:PHUM345820"/>
<dbReference type="Pfam" id="PF00112">
    <property type="entry name" value="Peptidase_C1"/>
    <property type="match status" value="1"/>
</dbReference>
<keyword evidence="6" id="KW-0865">Zymogen</keyword>
<keyword evidence="3 9" id="KW-0732">Signal</keyword>
<evidence type="ECO:0000256" key="5">
    <source>
        <dbReference type="ARBA" id="ARBA00022807"/>
    </source>
</evidence>
<name>E0VNU3_PEDHC</name>
<dbReference type="EC" id="3.4.22.41" evidence="13"/>
<reference evidence="14" key="3">
    <citation type="submission" date="2020-05" db="UniProtKB">
        <authorList>
            <consortium name="EnsemblMetazoa"/>
        </authorList>
    </citation>
    <scope>IDENTIFICATION</scope>
    <source>
        <strain evidence="14">USDA</strain>
    </source>
</reference>
<dbReference type="InterPro" id="IPR039417">
    <property type="entry name" value="Peptidase_C1A_papain-like"/>
</dbReference>
<dbReference type="OMA" id="RSATPFW"/>
<evidence type="ECO:0000256" key="8">
    <source>
        <dbReference type="ARBA" id="ARBA00023180"/>
    </source>
</evidence>
<dbReference type="InterPro" id="IPR038765">
    <property type="entry name" value="Papain-like_cys_pep_sf"/>
</dbReference>
<dbReference type="EnsemblMetazoa" id="PHUM345820-RA">
    <property type="protein sequence ID" value="PHUM345820-PA"/>
    <property type="gene ID" value="PHUM345820"/>
</dbReference>
<dbReference type="InterPro" id="IPR013128">
    <property type="entry name" value="Peptidase_C1A"/>
</dbReference>
<dbReference type="eggNOG" id="KOG1542">
    <property type="taxonomic scope" value="Eukaryota"/>
</dbReference>
<dbReference type="PRINTS" id="PR00705">
    <property type="entry name" value="PAPAIN"/>
</dbReference>
<dbReference type="KEGG" id="phu:Phum_PHUM345820"/>
<dbReference type="HOGENOM" id="CLU_012184_10_1_1"/>
<evidence type="ECO:0000259" key="10">
    <source>
        <dbReference type="SMART" id="SM00043"/>
    </source>
</evidence>
<dbReference type="Proteomes" id="UP000009046">
    <property type="component" value="Unassembled WGS sequence"/>
</dbReference>
<keyword evidence="15" id="KW-1185">Reference proteome</keyword>
<evidence type="ECO:0000259" key="12">
    <source>
        <dbReference type="SMART" id="SM00848"/>
    </source>
</evidence>
<evidence type="ECO:0000313" key="14">
    <source>
        <dbReference type="EnsemblMetazoa" id="PHUM345820-PA"/>
    </source>
</evidence>
<dbReference type="EMBL" id="AAZO01004031">
    <property type="status" value="NOT_ANNOTATED_CDS"/>
    <property type="molecule type" value="Genomic_DNA"/>
</dbReference>
<feature type="domain" description="Cystatin" evidence="10">
    <location>
        <begin position="22"/>
        <end position="113"/>
    </location>
</feature>
<evidence type="ECO:0000256" key="9">
    <source>
        <dbReference type="SAM" id="SignalP"/>
    </source>
</evidence>
<dbReference type="SMART" id="SM00848">
    <property type="entry name" value="Inhibitor_I29"/>
    <property type="match status" value="1"/>
</dbReference>
<keyword evidence="7" id="KW-1015">Disulfide bond</keyword>
<dbReference type="InterPro" id="IPR000010">
    <property type="entry name" value="Cystatin_dom"/>
</dbReference>
<dbReference type="InterPro" id="IPR000169">
    <property type="entry name" value="Pept_cys_AS"/>
</dbReference>
<dbReference type="InterPro" id="IPR000668">
    <property type="entry name" value="Peptidase_C1A_C"/>
</dbReference>
<dbReference type="InterPro" id="IPR013201">
    <property type="entry name" value="Prot_inhib_I29"/>
</dbReference>
<dbReference type="InterPro" id="IPR025661">
    <property type="entry name" value="Pept_asp_AS"/>
</dbReference>
<dbReference type="InterPro" id="IPR046350">
    <property type="entry name" value="Cystatin_sf"/>
</dbReference>
<feature type="domain" description="Peptidase C1A papain C-terminal" evidence="11">
    <location>
        <begin position="215"/>
        <end position="432"/>
    </location>
</feature>
<dbReference type="SMART" id="SM00043">
    <property type="entry name" value="CY"/>
    <property type="match status" value="1"/>
</dbReference>
<dbReference type="SMART" id="SM00645">
    <property type="entry name" value="Pept_C1"/>
    <property type="match status" value="1"/>
</dbReference>
<dbReference type="PROSITE" id="PS00139">
    <property type="entry name" value="THIOL_PROTEASE_CYS"/>
    <property type="match status" value="1"/>
</dbReference>
<evidence type="ECO:0000259" key="11">
    <source>
        <dbReference type="SMART" id="SM00645"/>
    </source>
</evidence>
<evidence type="ECO:0000313" key="15">
    <source>
        <dbReference type="Proteomes" id="UP000009046"/>
    </source>
</evidence>
<dbReference type="RefSeq" id="XP_002427787.1">
    <property type="nucleotide sequence ID" value="XM_002427742.1"/>
</dbReference>
<evidence type="ECO:0000256" key="3">
    <source>
        <dbReference type="ARBA" id="ARBA00022729"/>
    </source>
</evidence>
<reference evidence="13" key="1">
    <citation type="submission" date="2007-04" db="EMBL/GenBank/DDBJ databases">
        <title>Annotation of Pediculus humanus corporis strain USDA.</title>
        <authorList>
            <person name="Kirkness E."/>
            <person name="Hannick L."/>
            <person name="Hass B."/>
            <person name="Bruggner R."/>
            <person name="Lawson D."/>
            <person name="Bidwell S."/>
            <person name="Joardar V."/>
            <person name="Caler E."/>
            <person name="Walenz B."/>
            <person name="Inman J."/>
            <person name="Schobel S."/>
            <person name="Galinsky K."/>
            <person name="Amedeo P."/>
            <person name="Strausberg R."/>
        </authorList>
    </citation>
    <scope>NUCLEOTIDE SEQUENCE</scope>
    <source>
        <strain evidence="13">USDA</strain>
    </source>
</reference>
<accession>E0VNU3</accession>
<dbReference type="GO" id="GO:0006508">
    <property type="term" value="P:proteolysis"/>
    <property type="evidence" value="ECO:0007669"/>
    <property type="project" value="UniProtKB-KW"/>
</dbReference>
<evidence type="ECO:0000313" key="13">
    <source>
        <dbReference type="EMBL" id="EEB15049.1"/>
    </source>
</evidence>
<feature type="domain" description="Cathepsin propeptide inhibitor" evidence="12">
    <location>
        <begin position="134"/>
        <end position="191"/>
    </location>
</feature>
<keyword evidence="2" id="KW-0645">Protease</keyword>
<keyword evidence="8" id="KW-0325">Glycoprotein</keyword>
<dbReference type="Gene3D" id="3.10.450.10">
    <property type="match status" value="1"/>
</dbReference>
<sequence length="434" mass="49781">MKFFVIALNLFLLTLINCVNGYRVGDRNLLNISDPEIIRLSKIALLKLNEEKNIFNQEKILVKILKASKQIISGSLTELTLQILEKNVPKYYVAKIWERPWLNKTEVTFFDYKKTTKKIDNEIINKNEYLLQSFKDFVLKFNKVYFSKEEFKKRFRIFRANMKKINFLNKAEKGTAQYGITEFSDLSVTEFKNYLGLKKKPESKLPTAEIPDVKLPDNFDWRHYNAVTPVKNQGSCGSCWAFSVTGNIEGLWAIKKHELLSLSEQELIDCDKIDNGCNGGYMPETYEAIMKLGGLETETDYPYEAENEKCNLNKTEIKVKINGAVNLTKSELDIAKWLYKNGPVSAGLNANAMQFYLGGISHPPKILCNPEEQDHGILIVGYGIHKSSILKRTIPYWIIKNSWGKHWGEKGYYRLYRGSGVCGINQMVSSALIN</sequence>
<dbReference type="GO" id="GO:0004869">
    <property type="term" value="F:cysteine-type endopeptidase inhibitor activity"/>
    <property type="evidence" value="ECO:0007669"/>
    <property type="project" value="InterPro"/>
</dbReference>
<keyword evidence="4 13" id="KW-0378">Hydrolase</keyword>
<comment type="similarity">
    <text evidence="1">Belongs to the peptidase C1 family.</text>
</comment>
<feature type="chain" id="PRO_5011326120" evidence="9">
    <location>
        <begin position="22"/>
        <end position="434"/>
    </location>
</feature>
<reference evidence="13" key="2">
    <citation type="submission" date="2007-04" db="EMBL/GenBank/DDBJ databases">
        <title>The genome of the human body louse.</title>
        <authorList>
            <consortium name="The Human Body Louse Genome Consortium"/>
            <person name="Kirkness E."/>
            <person name="Walenz B."/>
            <person name="Hass B."/>
            <person name="Bruggner R."/>
            <person name="Strausberg R."/>
        </authorList>
    </citation>
    <scope>NUCLEOTIDE SEQUENCE</scope>
    <source>
        <strain evidence="13">USDA</strain>
    </source>
</reference>
<dbReference type="GO" id="GO:0004197">
    <property type="term" value="F:cysteine-type endopeptidase activity"/>
    <property type="evidence" value="ECO:0007669"/>
    <property type="project" value="UniProtKB-EC"/>
</dbReference>
<dbReference type="PROSITE" id="PS00640">
    <property type="entry name" value="THIOL_PROTEASE_ASN"/>
    <property type="match status" value="1"/>
</dbReference>
<dbReference type="CDD" id="cd02248">
    <property type="entry name" value="Peptidase_C1A"/>
    <property type="match status" value="1"/>
</dbReference>
<dbReference type="CTD" id="8231874"/>
<dbReference type="OrthoDB" id="387093at2759"/>
<evidence type="ECO:0000256" key="1">
    <source>
        <dbReference type="ARBA" id="ARBA00008455"/>
    </source>
</evidence>
<dbReference type="Pfam" id="PF08246">
    <property type="entry name" value="Inhibitor_I29"/>
    <property type="match status" value="1"/>
</dbReference>
<protein>
    <submittedName>
        <fullName evidence="13">Cathepsin F, putative</fullName>
        <ecNumber evidence="13">3.4.22.41</ecNumber>
    </submittedName>
</protein>
<proteinExistence type="inferred from homology"/>
<dbReference type="SUPFAM" id="SSF54001">
    <property type="entry name" value="Cysteine proteinases"/>
    <property type="match status" value="1"/>
</dbReference>
<evidence type="ECO:0000256" key="4">
    <source>
        <dbReference type="ARBA" id="ARBA00022801"/>
    </source>
</evidence>
<keyword evidence="5" id="KW-0788">Thiol protease</keyword>
<evidence type="ECO:0000256" key="6">
    <source>
        <dbReference type="ARBA" id="ARBA00023145"/>
    </source>
</evidence>
<dbReference type="FunCoup" id="E0VNU3">
    <property type="interactions" value="122"/>
</dbReference>
<dbReference type="Gene3D" id="3.90.70.10">
    <property type="entry name" value="Cysteine proteinases"/>
    <property type="match status" value="1"/>
</dbReference>
<dbReference type="InParanoid" id="E0VNU3"/>
<dbReference type="SUPFAM" id="SSF54403">
    <property type="entry name" value="Cystatin/monellin"/>
    <property type="match status" value="1"/>
</dbReference>
<dbReference type="FunFam" id="3.90.70.10:FF:000130">
    <property type="entry name" value="Cysteine proteinase 1"/>
    <property type="match status" value="1"/>
</dbReference>
<dbReference type="CDD" id="cd00042">
    <property type="entry name" value="CY"/>
    <property type="match status" value="1"/>
</dbReference>
<dbReference type="GeneID" id="8231874"/>
<evidence type="ECO:0000256" key="7">
    <source>
        <dbReference type="ARBA" id="ARBA00023157"/>
    </source>
</evidence>
<gene>
    <name evidence="14" type="primary">8231874</name>
    <name evidence="13" type="ORF">Phum_PHUM345820</name>
</gene>
<organism>
    <name type="scientific">Pediculus humanus subsp. corporis</name>
    <name type="common">Body louse</name>
    <dbReference type="NCBI Taxonomy" id="121224"/>
    <lineage>
        <taxon>Eukaryota</taxon>
        <taxon>Metazoa</taxon>
        <taxon>Ecdysozoa</taxon>
        <taxon>Arthropoda</taxon>
        <taxon>Hexapoda</taxon>
        <taxon>Insecta</taxon>
        <taxon>Pterygota</taxon>
        <taxon>Neoptera</taxon>
        <taxon>Paraneoptera</taxon>
        <taxon>Psocodea</taxon>
        <taxon>Troctomorpha</taxon>
        <taxon>Phthiraptera</taxon>
        <taxon>Anoplura</taxon>
        <taxon>Pediculidae</taxon>
        <taxon>Pediculus</taxon>
    </lineage>
</organism>
<evidence type="ECO:0000256" key="2">
    <source>
        <dbReference type="ARBA" id="ARBA00022670"/>
    </source>
</evidence>
<dbReference type="STRING" id="121224.E0VNU3"/>
<dbReference type="AlphaFoldDB" id="E0VNU3"/>
<dbReference type="PANTHER" id="PTHR12411">
    <property type="entry name" value="CYSTEINE PROTEASE FAMILY C1-RELATED"/>
    <property type="match status" value="1"/>
</dbReference>
<feature type="signal peptide" evidence="9">
    <location>
        <begin position="1"/>
        <end position="21"/>
    </location>
</feature>